<protein>
    <submittedName>
        <fullName evidence="1">Uncharacterized protein</fullName>
    </submittedName>
</protein>
<dbReference type="Proteomes" id="UP000177506">
    <property type="component" value="Unassembled WGS sequence"/>
</dbReference>
<sequence>MALHEADVLLAVLALLVGVGQGRGVDEGEAGHAAGVALGQGQGHVAAHAVGHEQHGVGGALVGEVLGHVAGLSFHAEIGHGGPIGAVAGQVGGQQPVAGRKRAGEIGPHFAAFGKAVQENERGGSGKGCSHGGKCNRRARAAL</sequence>
<comment type="caution">
    <text evidence="1">The sequence shown here is derived from an EMBL/GenBank/DDBJ whole genome shotgun (WGS) entry which is preliminary data.</text>
</comment>
<dbReference type="EMBL" id="MDZA01000419">
    <property type="protein sequence ID" value="OGX83217.1"/>
    <property type="molecule type" value="Genomic_DNA"/>
</dbReference>
<dbReference type="AlphaFoldDB" id="A0A1G1SX55"/>
<evidence type="ECO:0000313" key="2">
    <source>
        <dbReference type="Proteomes" id="UP000177506"/>
    </source>
</evidence>
<organism evidence="1 2">
    <name type="scientific">Hymenobacter coccineus</name>
    <dbReference type="NCBI Taxonomy" id="1908235"/>
    <lineage>
        <taxon>Bacteria</taxon>
        <taxon>Pseudomonadati</taxon>
        <taxon>Bacteroidota</taxon>
        <taxon>Cytophagia</taxon>
        <taxon>Cytophagales</taxon>
        <taxon>Hymenobacteraceae</taxon>
        <taxon>Hymenobacter</taxon>
    </lineage>
</organism>
<keyword evidence="2" id="KW-1185">Reference proteome</keyword>
<proteinExistence type="predicted"/>
<reference evidence="1 2" key="1">
    <citation type="submission" date="2016-08" db="EMBL/GenBank/DDBJ databases">
        <title>Hymenobacter coccineus sp. nov., Hymenobacter lapidarius sp. nov. and Hymenobacter glacialis sp. nov., isolated from Antarctic soil.</title>
        <authorList>
            <person name="Sedlacek I."/>
            <person name="Kralova S."/>
            <person name="Kyrova K."/>
            <person name="Maslanova I."/>
            <person name="Stankova E."/>
            <person name="Vrbovska V."/>
            <person name="Nemec M."/>
            <person name="Bartak M."/>
            <person name="Svec P."/>
            <person name="Busse H.-J."/>
            <person name="Pantucek R."/>
        </authorList>
    </citation>
    <scope>NUCLEOTIDE SEQUENCE [LARGE SCALE GENOMIC DNA]</scope>
    <source>
        <strain evidence="1 2">CCM 8649</strain>
    </source>
</reference>
<name>A0A1G1SX55_9BACT</name>
<evidence type="ECO:0000313" key="1">
    <source>
        <dbReference type="EMBL" id="OGX83217.1"/>
    </source>
</evidence>
<accession>A0A1G1SX55</accession>
<gene>
    <name evidence="1" type="ORF">BEN49_12815</name>
</gene>